<evidence type="ECO:0000313" key="2">
    <source>
        <dbReference type="EMBL" id="THH30264.1"/>
    </source>
</evidence>
<dbReference type="Proteomes" id="UP000308730">
    <property type="component" value="Unassembled WGS sequence"/>
</dbReference>
<dbReference type="AlphaFoldDB" id="A0A4S4MVA7"/>
<evidence type="ECO:0000313" key="3">
    <source>
        <dbReference type="Proteomes" id="UP000308730"/>
    </source>
</evidence>
<keyword evidence="3" id="KW-1185">Reference proteome</keyword>
<evidence type="ECO:0000256" key="1">
    <source>
        <dbReference type="SAM" id="MobiDB-lite"/>
    </source>
</evidence>
<proteinExistence type="predicted"/>
<organism evidence="2 3">
    <name type="scientific">Antrodiella citrinella</name>
    <dbReference type="NCBI Taxonomy" id="2447956"/>
    <lineage>
        <taxon>Eukaryota</taxon>
        <taxon>Fungi</taxon>
        <taxon>Dikarya</taxon>
        <taxon>Basidiomycota</taxon>
        <taxon>Agaricomycotina</taxon>
        <taxon>Agaricomycetes</taxon>
        <taxon>Polyporales</taxon>
        <taxon>Steccherinaceae</taxon>
        <taxon>Antrodiella</taxon>
    </lineage>
</organism>
<sequence length="654" mass="72411">MLILASPEQSSFTATPKDSDGLGHSGMREATDQSRDTVDTVIKARSADVTEDTAIISPVEDGVQPLPEEKGSSVPGIRFTRANYLAPDPGVGVANIPPPVDVDVHNCAFRSPTRSQRAETPQVGVLSGASTVRDTSAPFREASASGTSTLIDLTLEDSHPTTADVIDMDSPRQPDPSEEEQPLIATARERTPLFLPSPSDSPPPERVLVEDPATLFTPEQRVQELPESSDIKIIETTRRYPPTNSVVVSYRRIDSPAVPDSRSGTGASSSRARSQSVESVRSVISISSSDSIPQAGASLRPRKRRKLMALPPRRNLAYVDVPLPSEMHKKLRAPVRPRFYLHQSRLKRSPPPSEDETRHESPSLPPKRRRVVPVSSYASSSSSSEEEEELIPHPYRLYKQGTVQRAANDPIGQMMHIKERQYLLCDRQTQLAHNIRHIWTVPRCWGALHPNAHWRDKEQARRTTSPAPHPETIRSVQDEHIEHAPVAHTPKRSRAQHSRPSVDQSPATRRTNRLFLQPPLPDLSGPSAALTTSGRLLDPIPGAPPPPPAVADTLSSYDDAYRQQHEMYQHTFEPVEPAHEEPDVWGQLDEPELGFSPDLDFGVASSVFTFTSWLAGVLFPVRCTHTWTHLRRQFRVRASAPSEVGLPCLVRRHV</sequence>
<feature type="compositionally biased region" description="Polar residues" evidence="1">
    <location>
        <begin position="498"/>
        <end position="509"/>
    </location>
</feature>
<name>A0A4S4MVA7_9APHY</name>
<protein>
    <submittedName>
        <fullName evidence="2">Uncharacterized protein</fullName>
    </submittedName>
</protein>
<feature type="region of interest" description="Disordered" evidence="1">
    <location>
        <begin position="255"/>
        <end position="308"/>
    </location>
</feature>
<feature type="region of interest" description="Disordered" evidence="1">
    <location>
        <begin position="487"/>
        <end position="510"/>
    </location>
</feature>
<feature type="region of interest" description="Disordered" evidence="1">
    <location>
        <begin position="161"/>
        <end position="180"/>
    </location>
</feature>
<feature type="region of interest" description="Disordered" evidence="1">
    <location>
        <begin position="334"/>
        <end position="393"/>
    </location>
</feature>
<accession>A0A4S4MVA7</accession>
<gene>
    <name evidence="2" type="ORF">EUX98_g3933</name>
</gene>
<feature type="compositionally biased region" description="Low complexity" evidence="1">
    <location>
        <begin position="261"/>
        <end position="296"/>
    </location>
</feature>
<feature type="region of interest" description="Disordered" evidence="1">
    <location>
        <begin position="112"/>
        <end position="143"/>
    </location>
</feature>
<comment type="caution">
    <text evidence="2">The sequence shown here is derived from an EMBL/GenBank/DDBJ whole genome shotgun (WGS) entry which is preliminary data.</text>
</comment>
<dbReference type="EMBL" id="SGPM01000088">
    <property type="protein sequence ID" value="THH30264.1"/>
    <property type="molecule type" value="Genomic_DNA"/>
</dbReference>
<reference evidence="2 3" key="1">
    <citation type="submission" date="2019-02" db="EMBL/GenBank/DDBJ databases">
        <title>Genome sequencing of the rare red list fungi Antrodiella citrinella (Flaviporus citrinellus).</title>
        <authorList>
            <person name="Buettner E."/>
            <person name="Kellner H."/>
        </authorList>
    </citation>
    <scope>NUCLEOTIDE SEQUENCE [LARGE SCALE GENOMIC DNA]</scope>
    <source>
        <strain evidence="2 3">DSM 108506</strain>
    </source>
</reference>
<feature type="region of interest" description="Disordered" evidence="1">
    <location>
        <begin position="1"/>
        <end position="37"/>
    </location>
</feature>
<feature type="compositionally biased region" description="Basic and acidic residues" evidence="1">
    <location>
        <begin position="17"/>
        <end position="37"/>
    </location>
</feature>
<feature type="compositionally biased region" description="Polar residues" evidence="1">
    <location>
        <begin position="7"/>
        <end position="16"/>
    </location>
</feature>